<dbReference type="EMBL" id="ML994708">
    <property type="protein sequence ID" value="KAF2176474.1"/>
    <property type="molecule type" value="Genomic_DNA"/>
</dbReference>
<feature type="domain" description="DUF7730" evidence="1">
    <location>
        <begin position="2"/>
        <end position="218"/>
    </location>
</feature>
<proteinExistence type="predicted"/>
<reference evidence="2" key="1">
    <citation type="journal article" date="2020" name="Stud. Mycol.">
        <title>101 Dothideomycetes genomes: a test case for predicting lifestyles and emergence of pathogens.</title>
        <authorList>
            <person name="Haridas S."/>
            <person name="Albert R."/>
            <person name="Binder M."/>
            <person name="Bloem J."/>
            <person name="Labutti K."/>
            <person name="Salamov A."/>
            <person name="Andreopoulos B."/>
            <person name="Baker S."/>
            <person name="Barry K."/>
            <person name="Bills G."/>
            <person name="Bluhm B."/>
            <person name="Cannon C."/>
            <person name="Castanera R."/>
            <person name="Culley D."/>
            <person name="Daum C."/>
            <person name="Ezra D."/>
            <person name="Gonzalez J."/>
            <person name="Henrissat B."/>
            <person name="Kuo A."/>
            <person name="Liang C."/>
            <person name="Lipzen A."/>
            <person name="Lutzoni F."/>
            <person name="Magnuson J."/>
            <person name="Mondo S."/>
            <person name="Nolan M."/>
            <person name="Ohm R."/>
            <person name="Pangilinan J."/>
            <person name="Park H.-J."/>
            <person name="Ramirez L."/>
            <person name="Alfaro M."/>
            <person name="Sun H."/>
            <person name="Tritt A."/>
            <person name="Yoshinaga Y."/>
            <person name="Zwiers L.-H."/>
            <person name="Turgeon B."/>
            <person name="Goodwin S."/>
            <person name="Spatafora J."/>
            <person name="Crous P."/>
            <person name="Grigoriev I."/>
        </authorList>
    </citation>
    <scope>NUCLEOTIDE SEQUENCE</scope>
    <source>
        <strain evidence="2">CBS 207.26</strain>
    </source>
</reference>
<feature type="non-terminal residue" evidence="2">
    <location>
        <position position="301"/>
    </location>
</feature>
<accession>A0A6A6DAA8</accession>
<evidence type="ECO:0000313" key="3">
    <source>
        <dbReference type="Proteomes" id="UP000800200"/>
    </source>
</evidence>
<gene>
    <name evidence="2" type="ORF">K469DRAFT_489428</name>
</gene>
<evidence type="ECO:0000313" key="2">
    <source>
        <dbReference type="EMBL" id="KAF2176474.1"/>
    </source>
</evidence>
<dbReference type="AlphaFoldDB" id="A0A6A6DAA8"/>
<dbReference type="Pfam" id="PF24864">
    <property type="entry name" value="DUF7730"/>
    <property type="match status" value="1"/>
</dbReference>
<organism evidence="2 3">
    <name type="scientific">Zopfia rhizophila CBS 207.26</name>
    <dbReference type="NCBI Taxonomy" id="1314779"/>
    <lineage>
        <taxon>Eukaryota</taxon>
        <taxon>Fungi</taxon>
        <taxon>Dikarya</taxon>
        <taxon>Ascomycota</taxon>
        <taxon>Pezizomycotina</taxon>
        <taxon>Dothideomycetes</taxon>
        <taxon>Dothideomycetes incertae sedis</taxon>
        <taxon>Zopfiaceae</taxon>
        <taxon>Zopfia</taxon>
    </lineage>
</organism>
<dbReference type="PANTHER" id="PTHR38790">
    <property type="entry name" value="2EXR DOMAIN-CONTAINING PROTEIN-RELATED"/>
    <property type="match status" value="1"/>
</dbReference>
<protein>
    <recommendedName>
        <fullName evidence="1">DUF7730 domain-containing protein</fullName>
    </recommendedName>
</protein>
<evidence type="ECO:0000259" key="1">
    <source>
        <dbReference type="Pfam" id="PF24864"/>
    </source>
</evidence>
<dbReference type="OrthoDB" id="4757095at2759"/>
<name>A0A6A6DAA8_9PEZI</name>
<feature type="non-terminal residue" evidence="2">
    <location>
        <position position="1"/>
    </location>
</feature>
<keyword evidence="3" id="KW-1185">Reference proteome</keyword>
<dbReference type="Proteomes" id="UP000800200">
    <property type="component" value="Unassembled WGS sequence"/>
</dbReference>
<dbReference type="InterPro" id="IPR056632">
    <property type="entry name" value="DUF7730"/>
</dbReference>
<sequence length="301" mass="34593">TQSKCRMLSLPAEIRTAIWRFAIAGQCVGLYREKRRLTYGLLGHSTMKTPGELIRITPDTVRSEVAQMTDPSSKETWGCQPGLKKTNLTALLKTCRTIYFEAIELLYTGNTFVCLQNETLHEFQRSTQPHRFALIRSLHLHFQFRELQYGREGFPAPWDDDTFLTINWTIRHYMQQLRYLSIFLQGPLMVHIPYKNILNDLKGTQRAVSPEFFVVRFPRPAADPLAQYMNFDHLGPITRMLDDPNLRFHICQPPLQPGQPPHDMADLDTGEDAGWRVGAIFSPKDGGEGYETTSYTIFIPV</sequence>